<dbReference type="PROSITE" id="PS50240">
    <property type="entry name" value="TRYPSIN_DOM"/>
    <property type="match status" value="1"/>
</dbReference>
<reference evidence="5" key="1">
    <citation type="journal article" date="2019" name="Int. J. Syst. Evol. Microbiol.">
        <title>The Global Catalogue of Microorganisms (GCM) 10K type strain sequencing project: providing services to taxonomists for standard genome sequencing and annotation.</title>
        <authorList>
            <consortium name="The Broad Institute Genomics Platform"/>
            <consortium name="The Broad Institute Genome Sequencing Center for Infectious Disease"/>
            <person name="Wu L."/>
            <person name="Ma J."/>
        </authorList>
    </citation>
    <scope>NUCLEOTIDE SEQUENCE [LARGE SCALE GENOMIC DNA]</scope>
    <source>
        <strain evidence="5">JCM 13004</strain>
    </source>
</reference>
<keyword evidence="1" id="KW-0732">Signal</keyword>
<feature type="domain" description="Peptidase S1" evidence="2">
    <location>
        <begin position="157"/>
        <end position="377"/>
    </location>
</feature>
<dbReference type="SUPFAM" id="SSF50494">
    <property type="entry name" value="Trypsin-like serine proteases"/>
    <property type="match status" value="1"/>
</dbReference>
<dbReference type="PANTHER" id="PTHR24260:SF136">
    <property type="entry name" value="GH08193P-RELATED"/>
    <property type="match status" value="1"/>
</dbReference>
<proteinExistence type="predicted"/>
<dbReference type="PRINTS" id="PR00722">
    <property type="entry name" value="CHYMOTRYPSIN"/>
</dbReference>
<evidence type="ECO:0000256" key="1">
    <source>
        <dbReference type="SAM" id="SignalP"/>
    </source>
</evidence>
<evidence type="ECO:0000259" key="3">
    <source>
        <dbReference type="PROSITE" id="PS50927"/>
    </source>
</evidence>
<dbReference type="SMART" id="SM00020">
    <property type="entry name" value="Tryp_SPc"/>
    <property type="match status" value="1"/>
</dbReference>
<dbReference type="CDD" id="cd00028">
    <property type="entry name" value="B_lectin"/>
    <property type="match status" value="1"/>
</dbReference>
<dbReference type="SMART" id="SM00108">
    <property type="entry name" value="B_lectin"/>
    <property type="match status" value="2"/>
</dbReference>
<feature type="domain" description="Bulb-type lectin" evidence="3">
    <location>
        <begin position="380"/>
        <end position="494"/>
    </location>
</feature>
<comment type="caution">
    <text evidence="4">The sequence shown here is derived from an EMBL/GenBank/DDBJ whole genome shotgun (WGS) entry which is preliminary data.</text>
</comment>
<dbReference type="Pfam" id="PF00089">
    <property type="entry name" value="Trypsin"/>
    <property type="match status" value="1"/>
</dbReference>
<accession>A0ABP4HQC2</accession>
<feature type="signal peptide" evidence="1">
    <location>
        <begin position="1"/>
        <end position="29"/>
    </location>
</feature>
<dbReference type="EMBL" id="BAAALF010000212">
    <property type="protein sequence ID" value="GAA1270723.1"/>
    <property type="molecule type" value="Genomic_DNA"/>
</dbReference>
<protein>
    <recommendedName>
        <fullName evidence="6">D-mannose binding lectin</fullName>
    </recommendedName>
</protein>
<dbReference type="Gene3D" id="2.90.10.10">
    <property type="entry name" value="Bulb-type lectin domain"/>
    <property type="match status" value="4"/>
</dbReference>
<dbReference type="InterPro" id="IPR043504">
    <property type="entry name" value="Peptidase_S1_PA_chymotrypsin"/>
</dbReference>
<dbReference type="PROSITE" id="PS50927">
    <property type="entry name" value="BULB_LECTIN"/>
    <property type="match status" value="2"/>
</dbReference>
<dbReference type="InterPro" id="IPR009003">
    <property type="entry name" value="Peptidase_S1_PA"/>
</dbReference>
<evidence type="ECO:0008006" key="6">
    <source>
        <dbReference type="Google" id="ProtNLM"/>
    </source>
</evidence>
<feature type="domain" description="Bulb-type lectin" evidence="3">
    <location>
        <begin position="497"/>
        <end position="616"/>
    </location>
</feature>
<dbReference type="SUPFAM" id="SSF51110">
    <property type="entry name" value="alpha-D-mannose-specific plant lectins"/>
    <property type="match status" value="2"/>
</dbReference>
<gene>
    <name evidence="4" type="ORF">GCM10009665_68790</name>
</gene>
<dbReference type="Gene3D" id="2.40.10.10">
    <property type="entry name" value="Trypsin-like serine proteases"/>
    <property type="match status" value="1"/>
</dbReference>
<dbReference type="PANTHER" id="PTHR24260">
    <property type="match status" value="1"/>
</dbReference>
<dbReference type="Proteomes" id="UP001500037">
    <property type="component" value="Unassembled WGS sequence"/>
</dbReference>
<evidence type="ECO:0000313" key="5">
    <source>
        <dbReference type="Proteomes" id="UP001500037"/>
    </source>
</evidence>
<dbReference type="InterPro" id="IPR001314">
    <property type="entry name" value="Peptidase_S1A"/>
</dbReference>
<evidence type="ECO:0000259" key="2">
    <source>
        <dbReference type="PROSITE" id="PS50240"/>
    </source>
</evidence>
<sequence length="623" mass="63564">MHVPRRLAWPLVAALAIPVVASWSTPATATAAEAAQPTVVEDFSYPGAAQVLADRGITLKSGDGHIVLADCASGGNLLQLFSRSATPSEVCFQITGQTGYLSLEIPQIYNIKGDDHTVKATLNTEGTVTSLDVAKNAWNPVGEGSSTGATTLLELTATDGPAVTPPAPAYPAVGTVTIGQPGHPGSRSCTGTLVDTQWVLSAASCFADNPADLSTVPTGAPRTKSTVTLGGQTVSLVGLTPRSDRDLVLARLGSPVFDVTPVPVASTAPTQGETLKVAGFGRTRTEWIPSAQHAGTFGVDTVNATTLAVSGQSPAGIAVCAGDAGAPALRESAGRTELAAVSSTSWQNGCLASAETRTGATEARIDDLGQWVKNTVSVDSAMLAPGARLNAGQSLAGRDLVLTMQPNGNLTVTHRTAPNGVIWSSGTAGNNGAYAIMQTDGNLVVYKAGGGSSSGGALWASSTYFNNGAYLRVQDDGNIVVYKKNGGPAVGNALWSTGTVRVNPTIASGQPVWTGQWTDEKSTVLIMQQDGNLVLYRKSDGAALWNSRTAGNNGAWLAMQGDGNAVVYKAGGSSTNGGAVWASGTFGNAGAYLKLQDDGNLVVYKANGGQGIGNAIWSTSTFA</sequence>
<dbReference type="InterPro" id="IPR051333">
    <property type="entry name" value="CLIP_Serine_Protease"/>
</dbReference>
<feature type="chain" id="PRO_5045984547" description="D-mannose binding lectin" evidence="1">
    <location>
        <begin position="30"/>
        <end position="623"/>
    </location>
</feature>
<keyword evidence="5" id="KW-1185">Reference proteome</keyword>
<name>A0ABP4HQC2_9ACTN</name>
<organism evidence="4 5">
    <name type="scientific">Kitasatospora nipponensis</name>
    <dbReference type="NCBI Taxonomy" id="258049"/>
    <lineage>
        <taxon>Bacteria</taxon>
        <taxon>Bacillati</taxon>
        <taxon>Actinomycetota</taxon>
        <taxon>Actinomycetes</taxon>
        <taxon>Kitasatosporales</taxon>
        <taxon>Streptomycetaceae</taxon>
        <taxon>Kitasatospora</taxon>
    </lineage>
</organism>
<dbReference type="InterPro" id="IPR001254">
    <property type="entry name" value="Trypsin_dom"/>
</dbReference>
<dbReference type="InterPro" id="IPR001480">
    <property type="entry name" value="Bulb-type_lectin_dom"/>
</dbReference>
<evidence type="ECO:0000313" key="4">
    <source>
        <dbReference type="EMBL" id="GAA1270723.1"/>
    </source>
</evidence>
<dbReference type="RefSeq" id="WP_344446109.1">
    <property type="nucleotide sequence ID" value="NZ_BAAALF010000212.1"/>
</dbReference>
<dbReference type="InterPro" id="IPR036426">
    <property type="entry name" value="Bulb-type_lectin_dom_sf"/>
</dbReference>